<dbReference type="AlphaFoldDB" id="A0A1G6Y654"/>
<accession>A0A1G6Y654</accession>
<dbReference type="STRING" id="641691.SAMN05421636_102109"/>
<dbReference type="Pfam" id="PF14129">
    <property type="entry name" value="DUF4296"/>
    <property type="match status" value="1"/>
</dbReference>
<evidence type="ECO:0000313" key="2">
    <source>
        <dbReference type="EMBL" id="SDD85187.1"/>
    </source>
</evidence>
<dbReference type="RefSeq" id="WP_139205095.1">
    <property type="nucleotide sequence ID" value="NZ_FNAO01000002.1"/>
</dbReference>
<protein>
    <recommendedName>
        <fullName evidence="1">DUF4296 domain-containing protein</fullName>
    </recommendedName>
</protein>
<name>A0A1G6Y654_9FLAO</name>
<dbReference type="OrthoDB" id="1525222at2"/>
<feature type="domain" description="DUF4296" evidence="1">
    <location>
        <begin position="24"/>
        <end position="105"/>
    </location>
</feature>
<gene>
    <name evidence="2" type="ORF">SAMN05421636_102109</name>
</gene>
<reference evidence="2 3" key="1">
    <citation type="submission" date="2016-10" db="EMBL/GenBank/DDBJ databases">
        <authorList>
            <person name="de Groot N.N."/>
        </authorList>
    </citation>
    <scope>NUCLEOTIDE SEQUENCE [LARGE SCALE GENOMIC DNA]</scope>
    <source>
        <strain evidence="2 3">DSM 23421</strain>
    </source>
</reference>
<organism evidence="2 3">
    <name type="scientific">Pricia antarctica</name>
    <dbReference type="NCBI Taxonomy" id="641691"/>
    <lineage>
        <taxon>Bacteria</taxon>
        <taxon>Pseudomonadati</taxon>
        <taxon>Bacteroidota</taxon>
        <taxon>Flavobacteriia</taxon>
        <taxon>Flavobacteriales</taxon>
        <taxon>Flavobacteriaceae</taxon>
        <taxon>Pricia</taxon>
    </lineage>
</organism>
<dbReference type="EMBL" id="FNAO01000002">
    <property type="protein sequence ID" value="SDD85187.1"/>
    <property type="molecule type" value="Genomic_DNA"/>
</dbReference>
<dbReference type="Proteomes" id="UP000199109">
    <property type="component" value="Unassembled WGS sequence"/>
</dbReference>
<evidence type="ECO:0000313" key="3">
    <source>
        <dbReference type="Proteomes" id="UP000199109"/>
    </source>
</evidence>
<evidence type="ECO:0000259" key="1">
    <source>
        <dbReference type="Pfam" id="PF14129"/>
    </source>
</evidence>
<keyword evidence="3" id="KW-1185">Reference proteome</keyword>
<dbReference type="InterPro" id="IPR025381">
    <property type="entry name" value="DUF4296"/>
</dbReference>
<proteinExistence type="predicted"/>
<dbReference type="PROSITE" id="PS51257">
    <property type="entry name" value="PROKAR_LIPOPROTEIN"/>
    <property type="match status" value="1"/>
</dbReference>
<sequence>MKKLYASILIISLLSCNDNLLKKPDNLIPEDKMVEVLTDLAIVNAAKITNVALLQEHDIEPMAYIFEKHGIDSLQFVESDRYYASLPIAYEKIYKKVESKLEEQTKVLEEEKKVTDSLRISELENKDGKTNLDKVKDSLP</sequence>